<evidence type="ECO:0000313" key="2">
    <source>
        <dbReference type="Proteomes" id="UP000887540"/>
    </source>
</evidence>
<dbReference type="WBParaSite" id="ACRNAN_scaffold1043.g32686.t1">
    <property type="protein sequence ID" value="ACRNAN_scaffold1043.g32686.t1"/>
    <property type="gene ID" value="ACRNAN_scaffold1043.g32686"/>
</dbReference>
<keyword evidence="2" id="KW-1185">Reference proteome</keyword>
<sequence>MSPEDIIAIFLILLILASILCLFFFCSLVPLHFQDSQRAIRMCMFKSRNTEQVHEMEQIPKTNEETSRMLFGHL</sequence>
<proteinExistence type="predicted"/>
<organism evidence="2 3">
    <name type="scientific">Acrobeloides nanus</name>
    <dbReference type="NCBI Taxonomy" id="290746"/>
    <lineage>
        <taxon>Eukaryota</taxon>
        <taxon>Metazoa</taxon>
        <taxon>Ecdysozoa</taxon>
        <taxon>Nematoda</taxon>
        <taxon>Chromadorea</taxon>
        <taxon>Rhabditida</taxon>
        <taxon>Tylenchina</taxon>
        <taxon>Cephalobomorpha</taxon>
        <taxon>Cephaloboidea</taxon>
        <taxon>Cephalobidae</taxon>
        <taxon>Acrobeloides</taxon>
    </lineage>
</organism>
<feature type="transmembrane region" description="Helical" evidence="1">
    <location>
        <begin position="6"/>
        <end position="31"/>
    </location>
</feature>
<keyword evidence="1" id="KW-0812">Transmembrane</keyword>
<evidence type="ECO:0000256" key="1">
    <source>
        <dbReference type="SAM" id="Phobius"/>
    </source>
</evidence>
<name>A0A914CHF9_9BILA</name>
<dbReference type="Proteomes" id="UP000887540">
    <property type="component" value="Unplaced"/>
</dbReference>
<dbReference type="AlphaFoldDB" id="A0A914CHF9"/>
<keyword evidence="1" id="KW-0472">Membrane</keyword>
<reference evidence="3" key="1">
    <citation type="submission" date="2022-11" db="UniProtKB">
        <authorList>
            <consortium name="WormBaseParasite"/>
        </authorList>
    </citation>
    <scope>IDENTIFICATION</scope>
</reference>
<keyword evidence="1" id="KW-1133">Transmembrane helix</keyword>
<evidence type="ECO:0000313" key="3">
    <source>
        <dbReference type="WBParaSite" id="ACRNAN_scaffold1043.g32686.t1"/>
    </source>
</evidence>
<protein>
    <submittedName>
        <fullName evidence="3">ATP synthase F0 subunit 8</fullName>
    </submittedName>
</protein>
<accession>A0A914CHF9</accession>